<proteinExistence type="predicted"/>
<name>A0AA42Q3Y3_9BURK</name>
<evidence type="ECO:0000313" key="2">
    <source>
        <dbReference type="Proteomes" id="UP001161065"/>
    </source>
</evidence>
<comment type="caution">
    <text evidence="1">The sequence shown here is derived from an EMBL/GenBank/DDBJ whole genome shotgun (WGS) entry which is preliminary data.</text>
</comment>
<accession>A0AA42Q3Y3</accession>
<reference evidence="1" key="1">
    <citation type="submission" date="2022-09" db="EMBL/GenBank/DDBJ databases">
        <title>Intensive care unit water sources are persistently colonized with multi-drug resistant bacteria and are the site of extensive horizontal gene transfer of antibiotic resistance genes.</title>
        <authorList>
            <person name="Diorio-Toth L."/>
        </authorList>
    </citation>
    <scope>NUCLEOTIDE SEQUENCE</scope>
    <source>
        <strain evidence="1">GD03832</strain>
    </source>
</reference>
<gene>
    <name evidence="1" type="ORF">N5D63_21795</name>
</gene>
<dbReference type="EMBL" id="JAOCEK010000026">
    <property type="protein sequence ID" value="MDH1336785.1"/>
    <property type="molecule type" value="Genomic_DNA"/>
</dbReference>
<sequence>MMRDWADFFPDVLPAVELGTPEPTVVHQLRRAAQDFCHRTRAWRTTLEPITTEDGRSEYAIPLPEQTTLVRVEGAELSGHGSMVLWRQGQGDGQYLMTPDARRVVLHRPVAADLALVLDVTLKPGDMSMGIDDAVFDQYSEVIALGAVARLRGDPVLRGDFNTRCETINVEVWRGRAAVRPRVRPYF</sequence>
<dbReference type="AlphaFoldDB" id="A0AA42Q3Y3"/>
<evidence type="ECO:0000313" key="1">
    <source>
        <dbReference type="EMBL" id="MDH1336785.1"/>
    </source>
</evidence>
<protein>
    <submittedName>
        <fullName evidence="1">Uncharacterized protein</fullName>
    </submittedName>
</protein>
<dbReference type="Proteomes" id="UP001161065">
    <property type="component" value="Unassembled WGS sequence"/>
</dbReference>
<organism evidence="1 2">
    <name type="scientific">Comamonas thiooxydans</name>
    <dbReference type="NCBI Taxonomy" id="363952"/>
    <lineage>
        <taxon>Bacteria</taxon>
        <taxon>Pseudomonadati</taxon>
        <taxon>Pseudomonadota</taxon>
        <taxon>Betaproteobacteria</taxon>
        <taxon>Burkholderiales</taxon>
        <taxon>Comamonadaceae</taxon>
        <taxon>Comamonas</taxon>
    </lineage>
</organism>
<dbReference type="RefSeq" id="WP_280009271.1">
    <property type="nucleotide sequence ID" value="NZ_JAOCEK010000026.1"/>
</dbReference>